<evidence type="ECO:0000313" key="1">
    <source>
        <dbReference type="EMBL" id="SCJ86963.1"/>
    </source>
</evidence>
<dbReference type="CDD" id="cd00093">
    <property type="entry name" value="HTH_XRE"/>
    <property type="match status" value="1"/>
</dbReference>
<name>A0A1C6JY91_9FIRM</name>
<dbReference type="Gene3D" id="1.10.260.40">
    <property type="entry name" value="lambda repressor-like DNA-binding domains"/>
    <property type="match status" value="1"/>
</dbReference>
<protein>
    <recommendedName>
        <fullName evidence="2">HTH cro/C1-type domain-containing protein</fullName>
    </recommendedName>
</protein>
<gene>
    <name evidence="1" type="ORF">SAMEA3545359_02414</name>
</gene>
<sequence length="106" mass="11982">MDSKNFRERISQILAQRNLAEARVSIMMGHSKSYLNNITSGRSSMLVEDFLVFCDCTGISPLEFFHTEGTLDEVIQKVEQDFSGLDAHYKLLLSSLIHSLSQQSPK</sequence>
<organism evidence="1">
    <name type="scientific">uncultured Anaerotruncus sp</name>
    <dbReference type="NCBI Taxonomy" id="905011"/>
    <lineage>
        <taxon>Bacteria</taxon>
        <taxon>Bacillati</taxon>
        <taxon>Bacillota</taxon>
        <taxon>Clostridia</taxon>
        <taxon>Eubacteriales</taxon>
        <taxon>Oscillospiraceae</taxon>
        <taxon>Anaerotruncus</taxon>
        <taxon>environmental samples</taxon>
    </lineage>
</organism>
<accession>A0A1C6JY91</accession>
<reference evidence="1" key="1">
    <citation type="submission" date="2015-09" db="EMBL/GenBank/DDBJ databases">
        <authorList>
            <consortium name="Pathogen Informatics"/>
        </authorList>
    </citation>
    <scope>NUCLEOTIDE SEQUENCE</scope>
    <source>
        <strain evidence="1">2789STDY5834896</strain>
    </source>
</reference>
<evidence type="ECO:0008006" key="2">
    <source>
        <dbReference type="Google" id="ProtNLM"/>
    </source>
</evidence>
<dbReference type="GO" id="GO:0003677">
    <property type="term" value="F:DNA binding"/>
    <property type="evidence" value="ECO:0007669"/>
    <property type="project" value="InterPro"/>
</dbReference>
<dbReference type="SUPFAM" id="SSF47413">
    <property type="entry name" value="lambda repressor-like DNA-binding domains"/>
    <property type="match status" value="1"/>
</dbReference>
<proteinExistence type="predicted"/>
<dbReference type="InterPro" id="IPR010982">
    <property type="entry name" value="Lambda_DNA-bd_dom_sf"/>
</dbReference>
<dbReference type="InterPro" id="IPR001387">
    <property type="entry name" value="Cro/C1-type_HTH"/>
</dbReference>
<dbReference type="AlphaFoldDB" id="A0A1C6JY91"/>
<dbReference type="EMBL" id="FMHG01000002">
    <property type="protein sequence ID" value="SCJ86963.1"/>
    <property type="molecule type" value="Genomic_DNA"/>
</dbReference>